<comment type="similarity">
    <text evidence="1">Belongs to the ADP-ribosylglycohydrolase family.</text>
</comment>
<protein>
    <submittedName>
        <fullName evidence="4">ADP-ribosylation/Crystallin J1</fullName>
    </submittedName>
</protein>
<dbReference type="GO" id="GO:0016787">
    <property type="term" value="F:hydrolase activity"/>
    <property type="evidence" value="ECO:0007669"/>
    <property type="project" value="UniProtKB-KW"/>
</dbReference>
<dbReference type="InterPro" id="IPR050792">
    <property type="entry name" value="ADP-ribosylglycohydrolase"/>
</dbReference>
<keyword evidence="2" id="KW-0378">Hydrolase</keyword>
<evidence type="ECO:0000313" key="5">
    <source>
        <dbReference type="Proteomes" id="UP000002774"/>
    </source>
</evidence>
<name>H1YCY2_9SPHI</name>
<dbReference type="InterPro" id="IPR005502">
    <property type="entry name" value="Ribosyl_crysJ1"/>
</dbReference>
<reference evidence="4" key="1">
    <citation type="submission" date="2011-09" db="EMBL/GenBank/DDBJ databases">
        <title>The permanent draft genome of Mucilaginibacter paludis DSM 18603.</title>
        <authorList>
            <consortium name="US DOE Joint Genome Institute (JGI-PGF)"/>
            <person name="Lucas S."/>
            <person name="Han J."/>
            <person name="Lapidus A."/>
            <person name="Bruce D."/>
            <person name="Goodwin L."/>
            <person name="Pitluck S."/>
            <person name="Peters L."/>
            <person name="Kyrpides N."/>
            <person name="Mavromatis K."/>
            <person name="Ivanova N."/>
            <person name="Mikhailova N."/>
            <person name="Held B."/>
            <person name="Detter J.C."/>
            <person name="Tapia R."/>
            <person name="Han C."/>
            <person name="Land M."/>
            <person name="Hauser L."/>
            <person name="Markowitz V."/>
            <person name="Cheng J.-F."/>
            <person name="Hugenholtz P."/>
            <person name="Woyke T."/>
            <person name="Wu D."/>
            <person name="Tindall B."/>
            <person name="Brambilla E."/>
            <person name="Klenk H.-P."/>
            <person name="Eisen J.A."/>
        </authorList>
    </citation>
    <scope>NUCLEOTIDE SEQUENCE [LARGE SCALE GENOMIC DNA]</scope>
    <source>
        <strain evidence="4">DSM 18603</strain>
    </source>
</reference>
<comment type="cofactor">
    <cofactor evidence="3">
        <name>Mg(2+)</name>
        <dbReference type="ChEBI" id="CHEBI:18420"/>
    </cofactor>
    <text evidence="3">Binds 2 magnesium ions per subunit.</text>
</comment>
<feature type="binding site" evidence="3">
    <location>
        <position position="58"/>
    </location>
    <ligand>
        <name>Mg(2+)</name>
        <dbReference type="ChEBI" id="CHEBI:18420"/>
        <label>1</label>
    </ligand>
</feature>
<feature type="binding site" evidence="3">
    <location>
        <position position="270"/>
    </location>
    <ligand>
        <name>Mg(2+)</name>
        <dbReference type="ChEBI" id="CHEBI:18420"/>
        <label>1</label>
    </ligand>
</feature>
<feature type="binding site" evidence="3">
    <location>
        <position position="60"/>
    </location>
    <ligand>
        <name>Mg(2+)</name>
        <dbReference type="ChEBI" id="CHEBI:18420"/>
        <label>1</label>
    </ligand>
</feature>
<dbReference type="EMBL" id="CM001403">
    <property type="protein sequence ID" value="EHQ25153.1"/>
    <property type="molecule type" value="Genomic_DNA"/>
</dbReference>
<dbReference type="HOGENOM" id="CLU_024566_8_1_10"/>
<dbReference type="OrthoDB" id="9798107at2"/>
<feature type="binding site" evidence="3">
    <location>
        <position position="59"/>
    </location>
    <ligand>
        <name>Mg(2+)</name>
        <dbReference type="ChEBI" id="CHEBI:18420"/>
        <label>1</label>
    </ligand>
</feature>
<dbReference type="STRING" id="714943.Mucpa_0979"/>
<feature type="binding site" evidence="3">
    <location>
        <position position="272"/>
    </location>
    <ligand>
        <name>Mg(2+)</name>
        <dbReference type="ChEBI" id="CHEBI:18420"/>
        <label>1</label>
    </ligand>
</feature>
<keyword evidence="3" id="KW-0460">Magnesium</keyword>
<accession>H1YCY2</accession>
<gene>
    <name evidence="4" type="ORF">Mucpa_0979</name>
</gene>
<sequence length="319" mass="35347">MKPSLFSYDTCLDVLLGVAIGDALGVPVEFKSREEISKNPVTDMRGYGSHQMPTGTFSDDASLTFCLAEALASGFNLNTIAQNFVNWRYDNYWAARNEVFDIGITTQNAITRLTKGTRPDLAGDFETYSNGNGSLMRILPLLLYLVDKPVDERYAITKQVSSITHGHVRSVIACFYYLEFASGLLKGTDKFEIYHQLQTSISDFLDHKAINPTEKNIFNRLLTDRIDLIPENQISSGGYVVHTLEASIWCLLNTSNYSEAVLKAVNLGSDTDTTGAVTGGLAALLYGHQSIPEQWLNVLSRKDDIMDLGARMFKALSEN</sequence>
<keyword evidence="3" id="KW-0479">Metal-binding</keyword>
<evidence type="ECO:0000256" key="1">
    <source>
        <dbReference type="ARBA" id="ARBA00010702"/>
    </source>
</evidence>
<evidence type="ECO:0000313" key="4">
    <source>
        <dbReference type="EMBL" id="EHQ25153.1"/>
    </source>
</evidence>
<dbReference type="PANTHER" id="PTHR16222:SF24">
    <property type="entry name" value="ADP-RIBOSYLHYDROLASE ARH3"/>
    <property type="match status" value="1"/>
</dbReference>
<feature type="binding site" evidence="3">
    <location>
        <position position="273"/>
    </location>
    <ligand>
        <name>Mg(2+)</name>
        <dbReference type="ChEBI" id="CHEBI:18420"/>
        <label>1</label>
    </ligand>
</feature>
<organism evidence="4 5">
    <name type="scientific">Mucilaginibacter paludis DSM 18603</name>
    <dbReference type="NCBI Taxonomy" id="714943"/>
    <lineage>
        <taxon>Bacteria</taxon>
        <taxon>Pseudomonadati</taxon>
        <taxon>Bacteroidota</taxon>
        <taxon>Sphingobacteriia</taxon>
        <taxon>Sphingobacteriales</taxon>
        <taxon>Sphingobacteriaceae</taxon>
        <taxon>Mucilaginibacter</taxon>
    </lineage>
</organism>
<dbReference type="Pfam" id="PF03747">
    <property type="entry name" value="ADP_ribosyl_GH"/>
    <property type="match status" value="1"/>
</dbReference>
<dbReference type="PANTHER" id="PTHR16222">
    <property type="entry name" value="ADP-RIBOSYLGLYCOHYDROLASE"/>
    <property type="match status" value="1"/>
</dbReference>
<dbReference type="GO" id="GO:0046872">
    <property type="term" value="F:metal ion binding"/>
    <property type="evidence" value="ECO:0007669"/>
    <property type="project" value="UniProtKB-KW"/>
</dbReference>
<proteinExistence type="inferred from homology"/>
<dbReference type="Gene3D" id="1.10.4080.10">
    <property type="entry name" value="ADP-ribosylation/Crystallin J1"/>
    <property type="match status" value="1"/>
</dbReference>
<evidence type="ECO:0000256" key="2">
    <source>
        <dbReference type="ARBA" id="ARBA00022801"/>
    </source>
</evidence>
<dbReference type="RefSeq" id="WP_008504809.1">
    <property type="nucleotide sequence ID" value="NZ_CM001403.1"/>
</dbReference>
<dbReference type="InterPro" id="IPR036705">
    <property type="entry name" value="Ribosyl_crysJ1_sf"/>
</dbReference>
<dbReference type="SUPFAM" id="SSF101478">
    <property type="entry name" value="ADP-ribosylglycohydrolase"/>
    <property type="match status" value="1"/>
</dbReference>
<dbReference type="AlphaFoldDB" id="H1YCY2"/>
<dbReference type="Proteomes" id="UP000002774">
    <property type="component" value="Chromosome"/>
</dbReference>
<keyword evidence="5" id="KW-1185">Reference proteome</keyword>
<evidence type="ECO:0000256" key="3">
    <source>
        <dbReference type="PIRSR" id="PIRSR605502-1"/>
    </source>
</evidence>
<dbReference type="eggNOG" id="COG1397">
    <property type="taxonomic scope" value="Bacteria"/>
</dbReference>